<dbReference type="GO" id="GO:0006313">
    <property type="term" value="P:DNA transposition"/>
    <property type="evidence" value="ECO:0007669"/>
    <property type="project" value="InterPro"/>
</dbReference>
<evidence type="ECO:0000313" key="2">
    <source>
        <dbReference type="EMBL" id="PRY86767.1"/>
    </source>
</evidence>
<proteinExistence type="predicted"/>
<comment type="caution">
    <text evidence="2">The sequence shown here is derived from an EMBL/GenBank/DDBJ whole genome shotgun (WGS) entry which is preliminary data.</text>
</comment>
<dbReference type="Proteomes" id="UP000238157">
    <property type="component" value="Unassembled WGS sequence"/>
</dbReference>
<dbReference type="InterPro" id="IPR002559">
    <property type="entry name" value="Transposase_11"/>
</dbReference>
<dbReference type="SUPFAM" id="SSF53098">
    <property type="entry name" value="Ribonuclease H-like"/>
    <property type="match status" value="1"/>
</dbReference>
<dbReference type="AlphaFoldDB" id="A0A2T0WJA0"/>
<sequence>MFAYHRGKHFSLLDMASNLFNCFRVKITKQSLHDRFSGKAVTFLKRCLDHIVARKIRYRGDTVLLEGFFNRIRIKDSTKFALPAAFACVYKGYGGACHNSSSMISIQYEYDFLSGQSLDLRLTNGVKNDQSDSADFTHDIQENDLFLRDLGYCTIKFLNMVNSGNAFFVSRLSPQSNIYPDQQSNDSLDARNCLNKLKKHNLEFMEVQAYIGKKERIPVRVVISLADAETYKKRLRKTSKQAKSAGNNVSDHSCFVRWDTQAKTS</sequence>
<reference evidence="2 3" key="1">
    <citation type="submission" date="2018-03" db="EMBL/GenBank/DDBJ databases">
        <title>Genomic Encyclopedia of Archaeal and Bacterial Type Strains, Phase II (KMG-II): from individual species to whole genera.</title>
        <authorList>
            <person name="Goeker M."/>
        </authorList>
    </citation>
    <scope>NUCLEOTIDE SEQUENCE [LARGE SCALE GENOMIC DNA]</scope>
    <source>
        <strain evidence="2 3">DSM 27929</strain>
    </source>
</reference>
<dbReference type="Pfam" id="PF01609">
    <property type="entry name" value="DDE_Tnp_1"/>
    <property type="match status" value="1"/>
</dbReference>
<dbReference type="InterPro" id="IPR012337">
    <property type="entry name" value="RNaseH-like_sf"/>
</dbReference>
<feature type="domain" description="Transposase IS4-like" evidence="1">
    <location>
        <begin position="69"/>
        <end position="193"/>
    </location>
</feature>
<dbReference type="EMBL" id="PVTR01000008">
    <property type="protein sequence ID" value="PRY86767.1"/>
    <property type="molecule type" value="Genomic_DNA"/>
</dbReference>
<accession>A0A2T0WJA0</accession>
<gene>
    <name evidence="2" type="ORF">CLW00_108258</name>
</gene>
<dbReference type="GO" id="GO:0003677">
    <property type="term" value="F:DNA binding"/>
    <property type="evidence" value="ECO:0007669"/>
    <property type="project" value="InterPro"/>
</dbReference>
<name>A0A2T0WJA0_9BACT</name>
<keyword evidence="3" id="KW-1185">Reference proteome</keyword>
<organism evidence="2 3">
    <name type="scientific">Mongoliibacter ruber</name>
    <dbReference type="NCBI Taxonomy" id="1750599"/>
    <lineage>
        <taxon>Bacteria</taxon>
        <taxon>Pseudomonadati</taxon>
        <taxon>Bacteroidota</taxon>
        <taxon>Cytophagia</taxon>
        <taxon>Cytophagales</taxon>
        <taxon>Cyclobacteriaceae</taxon>
        <taxon>Mongoliibacter</taxon>
    </lineage>
</organism>
<evidence type="ECO:0000313" key="3">
    <source>
        <dbReference type="Proteomes" id="UP000238157"/>
    </source>
</evidence>
<evidence type="ECO:0000259" key="1">
    <source>
        <dbReference type="Pfam" id="PF01609"/>
    </source>
</evidence>
<protein>
    <submittedName>
        <fullName evidence="2">DDE family transposase</fullName>
    </submittedName>
</protein>
<dbReference type="GO" id="GO:0004803">
    <property type="term" value="F:transposase activity"/>
    <property type="evidence" value="ECO:0007669"/>
    <property type="project" value="InterPro"/>
</dbReference>